<dbReference type="Pfam" id="PF05368">
    <property type="entry name" value="NmrA"/>
    <property type="match status" value="1"/>
</dbReference>
<dbReference type="GO" id="GO:0016491">
    <property type="term" value="F:oxidoreductase activity"/>
    <property type="evidence" value="ECO:0007669"/>
    <property type="project" value="UniProtKB-KW"/>
</dbReference>
<dbReference type="AlphaFoldDB" id="A0AA38VS28"/>
<dbReference type="Proteomes" id="UP001174694">
    <property type="component" value="Unassembled WGS sequence"/>
</dbReference>
<evidence type="ECO:0000259" key="3">
    <source>
        <dbReference type="Pfam" id="PF05368"/>
    </source>
</evidence>
<evidence type="ECO:0000313" key="4">
    <source>
        <dbReference type="EMBL" id="KAJ9149312.1"/>
    </source>
</evidence>
<dbReference type="InterPro" id="IPR051609">
    <property type="entry name" value="NmrA/Isoflavone_reductase-like"/>
</dbReference>
<sequence length="309" mass="33168">MSFNKIAVYGHRGWASSAIVSSLVASGAPVKVLYRAGSDISGLPPTVTKVEVDVDDQDALIIALEGVDILISLVGQTGVTKQHAFVKAIPRTDIKLFSPSDLAARYDEQGLLIPVNKAKMDVEMAAKEAGIPTTIILPGNFAEFALNTLAMGVDFAGNKIVFSGNSAEEQLNLCTRAYVAAAYASIFTRTPISEIQNRAIALTEVTPTGNEIAAALQKKHGKPCQIVRHSIDKVEAEIEAGLSSGSLFTLVWYCRKIWGTGKQKAMVGNDIWEVDGYQKASLESLIVGGELGTYRELPPEVTAYFNTTF</sequence>
<keyword evidence="1" id="KW-0521">NADP</keyword>
<feature type="domain" description="NmrA-like" evidence="3">
    <location>
        <begin position="4"/>
        <end position="230"/>
    </location>
</feature>
<evidence type="ECO:0000313" key="5">
    <source>
        <dbReference type="Proteomes" id="UP001174694"/>
    </source>
</evidence>
<accession>A0AA38VS28</accession>
<reference evidence="4" key="1">
    <citation type="submission" date="2022-07" db="EMBL/GenBank/DDBJ databases">
        <title>Fungi with potential for degradation of polypropylene.</title>
        <authorList>
            <person name="Gostincar C."/>
        </authorList>
    </citation>
    <scope>NUCLEOTIDE SEQUENCE</scope>
    <source>
        <strain evidence="4">EXF-13308</strain>
    </source>
</reference>
<dbReference type="InterPro" id="IPR008030">
    <property type="entry name" value="NmrA-like"/>
</dbReference>
<protein>
    <submittedName>
        <fullName evidence="4">NmrA-like family protein (Rossmann-fold NAD(P)(+)-binding protein)</fullName>
    </submittedName>
</protein>
<gene>
    <name evidence="4" type="ORF">NKR23_g4268</name>
</gene>
<dbReference type="PANTHER" id="PTHR47706">
    <property type="entry name" value="NMRA-LIKE FAMILY PROTEIN"/>
    <property type="match status" value="1"/>
</dbReference>
<evidence type="ECO:0000256" key="1">
    <source>
        <dbReference type="ARBA" id="ARBA00022857"/>
    </source>
</evidence>
<keyword evidence="5" id="KW-1185">Reference proteome</keyword>
<name>A0AA38VS28_9PEZI</name>
<dbReference type="PANTHER" id="PTHR47706:SF9">
    <property type="entry name" value="NMRA-LIKE DOMAIN-CONTAINING PROTEIN-RELATED"/>
    <property type="match status" value="1"/>
</dbReference>
<evidence type="ECO:0000256" key="2">
    <source>
        <dbReference type="ARBA" id="ARBA00023002"/>
    </source>
</evidence>
<dbReference type="InterPro" id="IPR036291">
    <property type="entry name" value="NAD(P)-bd_dom_sf"/>
</dbReference>
<organism evidence="4 5">
    <name type="scientific">Pleurostoma richardsiae</name>
    <dbReference type="NCBI Taxonomy" id="41990"/>
    <lineage>
        <taxon>Eukaryota</taxon>
        <taxon>Fungi</taxon>
        <taxon>Dikarya</taxon>
        <taxon>Ascomycota</taxon>
        <taxon>Pezizomycotina</taxon>
        <taxon>Sordariomycetes</taxon>
        <taxon>Sordariomycetidae</taxon>
        <taxon>Calosphaeriales</taxon>
        <taxon>Pleurostomataceae</taxon>
        <taxon>Pleurostoma</taxon>
    </lineage>
</organism>
<dbReference type="Gene3D" id="3.40.50.720">
    <property type="entry name" value="NAD(P)-binding Rossmann-like Domain"/>
    <property type="match status" value="1"/>
</dbReference>
<proteinExistence type="predicted"/>
<dbReference type="SUPFAM" id="SSF51735">
    <property type="entry name" value="NAD(P)-binding Rossmann-fold domains"/>
    <property type="match status" value="1"/>
</dbReference>
<keyword evidence="2" id="KW-0560">Oxidoreductase</keyword>
<dbReference type="EMBL" id="JANBVO010000010">
    <property type="protein sequence ID" value="KAJ9149312.1"/>
    <property type="molecule type" value="Genomic_DNA"/>
</dbReference>
<comment type="caution">
    <text evidence="4">The sequence shown here is derived from an EMBL/GenBank/DDBJ whole genome shotgun (WGS) entry which is preliminary data.</text>
</comment>